<feature type="region of interest" description="Disordered" evidence="1">
    <location>
        <begin position="89"/>
        <end position="108"/>
    </location>
</feature>
<reference evidence="2" key="2">
    <citation type="journal article" date="2021" name="PeerJ">
        <title>Extensive microbial diversity within the chicken gut microbiome revealed by metagenomics and culture.</title>
        <authorList>
            <person name="Gilroy R."/>
            <person name="Ravi A."/>
            <person name="Getino M."/>
            <person name="Pursley I."/>
            <person name="Horton D.L."/>
            <person name="Alikhan N.F."/>
            <person name="Baker D."/>
            <person name="Gharbi K."/>
            <person name="Hall N."/>
            <person name="Watson M."/>
            <person name="Adriaenssens E.M."/>
            <person name="Foster-Nyarko E."/>
            <person name="Jarju S."/>
            <person name="Secka A."/>
            <person name="Antonio M."/>
            <person name="Oren A."/>
            <person name="Chaudhuri R.R."/>
            <person name="La Ragione R."/>
            <person name="Hildebrand F."/>
            <person name="Pallen M.J."/>
        </authorList>
    </citation>
    <scope>NUCLEOTIDE SEQUENCE</scope>
    <source>
        <strain evidence="2">CHK199-13235</strain>
    </source>
</reference>
<name>A0A9D1FKP9_9FIRM</name>
<dbReference type="Gene3D" id="1.25.10.10">
    <property type="entry name" value="Leucine-rich Repeat Variant"/>
    <property type="match status" value="1"/>
</dbReference>
<gene>
    <name evidence="2" type="ORF">IAB51_01605</name>
</gene>
<comment type="caution">
    <text evidence="2">The sequence shown here is derived from an EMBL/GenBank/DDBJ whole genome shotgun (WGS) entry which is preliminary data.</text>
</comment>
<dbReference type="InterPro" id="IPR016024">
    <property type="entry name" value="ARM-type_fold"/>
</dbReference>
<dbReference type="Proteomes" id="UP000824002">
    <property type="component" value="Unassembled WGS sequence"/>
</dbReference>
<dbReference type="SMART" id="SM00567">
    <property type="entry name" value="EZ_HEAT"/>
    <property type="match status" value="2"/>
</dbReference>
<reference evidence="2" key="1">
    <citation type="submission" date="2020-10" db="EMBL/GenBank/DDBJ databases">
        <authorList>
            <person name="Gilroy R."/>
        </authorList>
    </citation>
    <scope>NUCLEOTIDE SEQUENCE</scope>
    <source>
        <strain evidence="2">CHK199-13235</strain>
    </source>
</reference>
<dbReference type="AlphaFoldDB" id="A0A9D1FKP9"/>
<proteinExistence type="predicted"/>
<dbReference type="InterPro" id="IPR004155">
    <property type="entry name" value="PBS_lyase_HEAT"/>
</dbReference>
<dbReference type="Pfam" id="PF13646">
    <property type="entry name" value="HEAT_2"/>
    <property type="match status" value="1"/>
</dbReference>
<dbReference type="EMBL" id="DVJP01000016">
    <property type="protein sequence ID" value="HIS75482.1"/>
    <property type="molecule type" value="Genomic_DNA"/>
</dbReference>
<dbReference type="GO" id="GO:0016491">
    <property type="term" value="F:oxidoreductase activity"/>
    <property type="evidence" value="ECO:0007669"/>
    <property type="project" value="TreeGrafter"/>
</dbReference>
<dbReference type="PANTHER" id="PTHR12697:SF5">
    <property type="entry name" value="DEOXYHYPUSINE HYDROXYLASE"/>
    <property type="match status" value="1"/>
</dbReference>
<evidence type="ECO:0000313" key="2">
    <source>
        <dbReference type="EMBL" id="HIS75482.1"/>
    </source>
</evidence>
<dbReference type="PANTHER" id="PTHR12697">
    <property type="entry name" value="PBS LYASE HEAT-LIKE PROTEIN"/>
    <property type="match status" value="1"/>
</dbReference>
<evidence type="ECO:0000313" key="3">
    <source>
        <dbReference type="Proteomes" id="UP000824002"/>
    </source>
</evidence>
<protein>
    <submittedName>
        <fullName evidence="2">HEAT repeat domain-containing protein</fullName>
    </submittedName>
</protein>
<sequence>MSKLSKVEKCIQKGKDEELAKLAQDKDLEVRLAAIAGLGKMSGKDTACNALISMMTDPEPKIRAACAEAMGQLGDDRADTHLRYHLEQEKDPQAAQAMHSALSALHHR</sequence>
<dbReference type="InterPro" id="IPR011989">
    <property type="entry name" value="ARM-like"/>
</dbReference>
<evidence type="ECO:0000256" key="1">
    <source>
        <dbReference type="SAM" id="MobiDB-lite"/>
    </source>
</evidence>
<organism evidence="2 3">
    <name type="scientific">Candidatus Merdivicinus excrementipullorum</name>
    <dbReference type="NCBI Taxonomy" id="2840867"/>
    <lineage>
        <taxon>Bacteria</taxon>
        <taxon>Bacillati</taxon>
        <taxon>Bacillota</taxon>
        <taxon>Clostridia</taxon>
        <taxon>Eubacteriales</taxon>
        <taxon>Oscillospiraceae</taxon>
        <taxon>Oscillospiraceae incertae sedis</taxon>
        <taxon>Candidatus Merdivicinus</taxon>
    </lineage>
</organism>
<accession>A0A9D1FKP9</accession>
<dbReference type="SUPFAM" id="SSF48371">
    <property type="entry name" value="ARM repeat"/>
    <property type="match status" value="1"/>
</dbReference>